<evidence type="ECO:0000313" key="2">
    <source>
        <dbReference type="RefSeq" id="XP_016486187.1"/>
    </source>
</evidence>
<proteinExistence type="predicted"/>
<feature type="compositionally biased region" description="Polar residues" evidence="1">
    <location>
        <begin position="62"/>
        <end position="77"/>
    </location>
</feature>
<name>A0A1S4BBE2_TOBAC</name>
<dbReference type="AlphaFoldDB" id="A0A1S4BBE2"/>
<gene>
    <name evidence="2" type="primary">LOC107806521</name>
</gene>
<feature type="region of interest" description="Disordered" evidence="1">
    <location>
        <begin position="62"/>
        <end position="121"/>
    </location>
</feature>
<organism evidence="2">
    <name type="scientific">Nicotiana tabacum</name>
    <name type="common">Common tobacco</name>
    <dbReference type="NCBI Taxonomy" id="4097"/>
    <lineage>
        <taxon>Eukaryota</taxon>
        <taxon>Viridiplantae</taxon>
        <taxon>Streptophyta</taxon>
        <taxon>Embryophyta</taxon>
        <taxon>Tracheophyta</taxon>
        <taxon>Spermatophyta</taxon>
        <taxon>Magnoliopsida</taxon>
        <taxon>eudicotyledons</taxon>
        <taxon>Gunneridae</taxon>
        <taxon>Pentapetalae</taxon>
        <taxon>asterids</taxon>
        <taxon>lamiids</taxon>
        <taxon>Solanales</taxon>
        <taxon>Solanaceae</taxon>
        <taxon>Nicotianoideae</taxon>
        <taxon>Nicotianeae</taxon>
        <taxon>Nicotiana</taxon>
    </lineage>
</organism>
<evidence type="ECO:0000256" key="1">
    <source>
        <dbReference type="SAM" id="MobiDB-lite"/>
    </source>
</evidence>
<reference evidence="2" key="1">
    <citation type="submission" date="2025-08" db="UniProtKB">
        <authorList>
            <consortium name="RefSeq"/>
        </authorList>
    </citation>
    <scope>IDENTIFICATION</scope>
</reference>
<accession>A0A1S4BBE2</accession>
<dbReference type="RefSeq" id="XP_016486187.1">
    <property type="nucleotide sequence ID" value="XM_016630701.1"/>
</dbReference>
<feature type="compositionally biased region" description="Basic residues" evidence="1">
    <location>
        <begin position="109"/>
        <end position="121"/>
    </location>
</feature>
<feature type="compositionally biased region" description="Polar residues" evidence="1">
    <location>
        <begin position="89"/>
        <end position="99"/>
    </location>
</feature>
<protein>
    <submittedName>
        <fullName evidence="2">Uncharacterized protein isoform X2</fullName>
    </submittedName>
</protein>
<sequence>MTFREDAIVTRCYSSFCSAWCSETGINLKFELLQVKSFSYLIDWHIVASNITGMPKPKRYENFQNSIKSAPTSQERPTPSGHVVANPILSDQTTTQQVPSARAASQHPPSRKRSGHVSTKH</sequence>